<dbReference type="PANTHER" id="PTHR33110:SF135">
    <property type="entry name" value="OS05G0539300 PROTEIN"/>
    <property type="match status" value="1"/>
</dbReference>
<dbReference type="Gene3D" id="1.20.1280.50">
    <property type="match status" value="1"/>
</dbReference>
<evidence type="ECO:0000259" key="1">
    <source>
        <dbReference type="Pfam" id="PF03478"/>
    </source>
</evidence>
<dbReference type="HOGENOM" id="CLU_019286_5_1_1"/>
<organism evidence="2 3">
    <name type="scientific">Leersia perrieri</name>
    <dbReference type="NCBI Taxonomy" id="77586"/>
    <lineage>
        <taxon>Eukaryota</taxon>
        <taxon>Viridiplantae</taxon>
        <taxon>Streptophyta</taxon>
        <taxon>Embryophyta</taxon>
        <taxon>Tracheophyta</taxon>
        <taxon>Spermatophyta</taxon>
        <taxon>Magnoliopsida</taxon>
        <taxon>Liliopsida</taxon>
        <taxon>Poales</taxon>
        <taxon>Poaceae</taxon>
        <taxon>BOP clade</taxon>
        <taxon>Oryzoideae</taxon>
        <taxon>Oryzeae</taxon>
        <taxon>Oryzinae</taxon>
        <taxon>Leersia</taxon>
    </lineage>
</organism>
<dbReference type="PANTHER" id="PTHR33110">
    <property type="entry name" value="F-BOX/KELCH-REPEAT PROTEIN-RELATED"/>
    <property type="match status" value="1"/>
</dbReference>
<dbReference type="InterPro" id="IPR005174">
    <property type="entry name" value="KIB1-4_b-propeller"/>
</dbReference>
<name>A0A0D9WJ60_9ORYZ</name>
<dbReference type="EnsemblPlants" id="LPERR05G19990.1">
    <property type="protein sequence ID" value="LPERR05G19990.1"/>
    <property type="gene ID" value="LPERR05G19990"/>
</dbReference>
<dbReference type="STRING" id="77586.A0A0D9WJ60"/>
<feature type="domain" description="KIB1-4 beta-propeller" evidence="1">
    <location>
        <begin position="91"/>
        <end position="394"/>
    </location>
</feature>
<proteinExistence type="predicted"/>
<evidence type="ECO:0000313" key="2">
    <source>
        <dbReference type="EnsemblPlants" id="LPERR05G19990.1"/>
    </source>
</evidence>
<evidence type="ECO:0000313" key="3">
    <source>
        <dbReference type="Proteomes" id="UP000032180"/>
    </source>
</evidence>
<keyword evidence="3" id="KW-1185">Reference proteome</keyword>
<dbReference type="eggNOG" id="ENOG502R462">
    <property type="taxonomic scope" value="Eukaryota"/>
</dbReference>
<dbReference type="Pfam" id="PF03478">
    <property type="entry name" value="Beta-prop_KIB1-4"/>
    <property type="match status" value="1"/>
</dbReference>
<reference evidence="2" key="3">
    <citation type="submission" date="2015-04" db="UniProtKB">
        <authorList>
            <consortium name="EnsemblPlants"/>
        </authorList>
    </citation>
    <scope>IDENTIFICATION</scope>
</reference>
<reference evidence="3" key="2">
    <citation type="submission" date="2013-12" db="EMBL/GenBank/DDBJ databases">
        <authorList>
            <person name="Yu Y."/>
            <person name="Lee S."/>
            <person name="de Baynast K."/>
            <person name="Wissotski M."/>
            <person name="Liu L."/>
            <person name="Talag J."/>
            <person name="Goicoechea J."/>
            <person name="Angelova A."/>
            <person name="Jetty R."/>
            <person name="Kudrna D."/>
            <person name="Golser W."/>
            <person name="Rivera L."/>
            <person name="Zhang J."/>
            <person name="Wing R."/>
        </authorList>
    </citation>
    <scope>NUCLEOTIDE SEQUENCE</scope>
</reference>
<accession>A0A0D9WJ60</accession>
<sequence>MADQPRPRRRAAADLAAGVLLEIVSRIPCETDRIHMSRVCHPWRQALAKLDPPPPPPARPLPWLVLPNSTGGGGGGAAPTFSCVLSGCRNHPFHLLEGAHEARYFGSYDGAWLFLAVGGRAQRHVLLNLNYGRVRDIFELPDLARINPENPNDRAMAIVAATLSCKPTVKGCIAAGIIDSSPFLYAEGLVNRRIAFWRIGDQVVLPNIWMMPDEEFWGSSLTRHDDLIYHKGAFLFLSQQEDILALEEPPVFCDDGVQLFAETMSFLPRLHDDDEIIETVLARYLVVSRDKLLMVVRISNQRRRWLTSESDDDVVAQHLPTSKFRVFQKKEFNKGEKDEPAQDPPNQFKYYWSELEKLEGRMLFVGRGCSRSYEVENGYPGMEGVYFLDDQIFHEPIIGNDANEVPYLCSDNGKWTPDLKIDGCFPQRDRMVCSLSVQF</sequence>
<reference evidence="2 3" key="1">
    <citation type="submission" date="2012-08" db="EMBL/GenBank/DDBJ databases">
        <title>Oryza genome evolution.</title>
        <authorList>
            <person name="Wing R.A."/>
        </authorList>
    </citation>
    <scope>NUCLEOTIDE SEQUENCE</scope>
</reference>
<dbReference type="Gramene" id="LPERR05G19990.1">
    <property type="protein sequence ID" value="LPERR05G19990.1"/>
    <property type="gene ID" value="LPERR05G19990"/>
</dbReference>
<dbReference type="Proteomes" id="UP000032180">
    <property type="component" value="Chromosome 5"/>
</dbReference>
<protein>
    <recommendedName>
        <fullName evidence="1">KIB1-4 beta-propeller domain-containing protein</fullName>
    </recommendedName>
</protein>
<dbReference type="AlphaFoldDB" id="A0A0D9WJ60"/>